<dbReference type="SFLD" id="SFLDS00019">
    <property type="entry name" value="Glutathione_Transferase_(cytos"/>
    <property type="match status" value="1"/>
</dbReference>
<dbReference type="GO" id="GO:0016034">
    <property type="term" value="F:maleylacetoacetate isomerase activity"/>
    <property type="evidence" value="ECO:0007669"/>
    <property type="project" value="TreeGrafter"/>
</dbReference>
<evidence type="ECO:0000313" key="3">
    <source>
        <dbReference type="Proteomes" id="UP000316083"/>
    </source>
</evidence>
<dbReference type="Gene3D" id="3.40.30.10">
    <property type="entry name" value="Glutaredoxin"/>
    <property type="match status" value="1"/>
</dbReference>
<organism evidence="2 3">
    <name type="scientific">Azospirillum brasilense</name>
    <dbReference type="NCBI Taxonomy" id="192"/>
    <lineage>
        <taxon>Bacteria</taxon>
        <taxon>Pseudomonadati</taxon>
        <taxon>Pseudomonadota</taxon>
        <taxon>Alphaproteobacteria</taxon>
        <taxon>Rhodospirillales</taxon>
        <taxon>Azospirillaceae</taxon>
        <taxon>Azospirillum</taxon>
    </lineage>
</organism>
<dbReference type="RefSeq" id="WP_145674742.1">
    <property type="nucleotide sequence ID" value="NZ_VITF01000003.1"/>
</dbReference>
<dbReference type="PANTHER" id="PTHR42673:SF4">
    <property type="entry name" value="MALEYLACETOACETATE ISOMERASE"/>
    <property type="match status" value="1"/>
</dbReference>
<sequence length="224" mass="24939">MDDLTLVIGNKAFSSWSLRPWLALKRIGRPFREIVIPLRQPDTAARIAEHSPSGRVPCLRHGDRVIWDSLAICEYLAETFPEAALWPADPHARAVARSVSAEMHSGFIGLRTHMSMDLKAFRPGIGRNAESEADIARVLTLWRDTRARFGAGGPFLFGDFSIADAMYAPVVTRLLTYGVEMDGLCGDYARAVMELPAMVEWVAAAKAEPWDLYADERDPQQDPQ</sequence>
<comment type="caution">
    <text evidence="2">The sequence shown here is derived from an EMBL/GenBank/DDBJ whole genome shotgun (WGS) entry which is preliminary data.</text>
</comment>
<dbReference type="GO" id="GO:0006749">
    <property type="term" value="P:glutathione metabolic process"/>
    <property type="evidence" value="ECO:0007669"/>
    <property type="project" value="TreeGrafter"/>
</dbReference>
<dbReference type="Gene3D" id="1.20.1050.10">
    <property type="match status" value="1"/>
</dbReference>
<dbReference type="GO" id="GO:0006559">
    <property type="term" value="P:L-phenylalanine catabolic process"/>
    <property type="evidence" value="ECO:0007669"/>
    <property type="project" value="TreeGrafter"/>
</dbReference>
<feature type="domain" description="GST N-terminal" evidence="1">
    <location>
        <begin position="4"/>
        <end position="84"/>
    </location>
</feature>
<reference evidence="2 3" key="1">
    <citation type="submission" date="2019-06" db="EMBL/GenBank/DDBJ databases">
        <title>Genomic Encyclopedia of Type Strains, Phase IV (KMG-V): Genome sequencing to study the core and pangenomes of soil and plant-associated prokaryotes.</title>
        <authorList>
            <person name="Whitman W."/>
        </authorList>
    </citation>
    <scope>NUCLEOTIDE SEQUENCE [LARGE SCALE GENOMIC DNA]</scope>
    <source>
        <strain evidence="2 3">BR 11796</strain>
    </source>
</reference>
<dbReference type="CDD" id="cd03043">
    <property type="entry name" value="GST_N_1"/>
    <property type="match status" value="1"/>
</dbReference>
<dbReference type="InterPro" id="IPR004045">
    <property type="entry name" value="Glutathione_S-Trfase_N"/>
</dbReference>
<dbReference type="SFLD" id="SFLDG00358">
    <property type="entry name" value="Main_(cytGST)"/>
    <property type="match status" value="1"/>
</dbReference>
<evidence type="ECO:0000259" key="1">
    <source>
        <dbReference type="PROSITE" id="PS50404"/>
    </source>
</evidence>
<gene>
    <name evidence="2" type="ORF">FBZ82_103313</name>
</gene>
<dbReference type="InterPro" id="IPR036282">
    <property type="entry name" value="Glutathione-S-Trfase_C_sf"/>
</dbReference>
<dbReference type="SUPFAM" id="SSF47616">
    <property type="entry name" value="GST C-terminal domain-like"/>
    <property type="match status" value="1"/>
</dbReference>
<dbReference type="CDD" id="cd03194">
    <property type="entry name" value="GST_C_3"/>
    <property type="match status" value="1"/>
</dbReference>
<dbReference type="GO" id="GO:0004364">
    <property type="term" value="F:glutathione transferase activity"/>
    <property type="evidence" value="ECO:0007669"/>
    <property type="project" value="TreeGrafter"/>
</dbReference>
<name>A0A560BFD9_AZOBR</name>
<dbReference type="Proteomes" id="UP000316083">
    <property type="component" value="Unassembled WGS sequence"/>
</dbReference>
<evidence type="ECO:0000313" key="2">
    <source>
        <dbReference type="EMBL" id="TWA71338.1"/>
    </source>
</evidence>
<dbReference type="Pfam" id="PF13409">
    <property type="entry name" value="GST_N_2"/>
    <property type="match status" value="1"/>
</dbReference>
<dbReference type="FunFam" id="3.40.30.10:FF:000206">
    <property type="entry name" value="Probable glutathione S-transferase"/>
    <property type="match status" value="1"/>
</dbReference>
<dbReference type="EMBL" id="VITF01000003">
    <property type="protein sequence ID" value="TWA71338.1"/>
    <property type="molecule type" value="Genomic_DNA"/>
</dbReference>
<dbReference type="InterPro" id="IPR040079">
    <property type="entry name" value="Glutathione_S-Trfase"/>
</dbReference>
<dbReference type="PROSITE" id="PS50404">
    <property type="entry name" value="GST_NTER"/>
    <property type="match status" value="1"/>
</dbReference>
<dbReference type="Pfam" id="PF13410">
    <property type="entry name" value="GST_C_2"/>
    <property type="match status" value="1"/>
</dbReference>
<protein>
    <submittedName>
        <fullName evidence="2">Glutathione S-transferase</fullName>
    </submittedName>
</protein>
<dbReference type="SUPFAM" id="SSF52833">
    <property type="entry name" value="Thioredoxin-like"/>
    <property type="match status" value="1"/>
</dbReference>
<proteinExistence type="predicted"/>
<dbReference type="InterPro" id="IPR036249">
    <property type="entry name" value="Thioredoxin-like_sf"/>
</dbReference>
<dbReference type="PANTHER" id="PTHR42673">
    <property type="entry name" value="MALEYLACETOACETATE ISOMERASE"/>
    <property type="match status" value="1"/>
</dbReference>
<dbReference type="AlphaFoldDB" id="A0A560BFD9"/>
<keyword evidence="2" id="KW-0808">Transferase</keyword>
<accession>A0A560BFD9</accession>